<keyword evidence="5 8" id="KW-0378">Hydrolase</keyword>
<evidence type="ECO:0000313" key="15">
    <source>
        <dbReference type="Proteomes" id="UP001474421"/>
    </source>
</evidence>
<evidence type="ECO:0000256" key="1">
    <source>
        <dbReference type="ARBA" id="ARBA00004245"/>
    </source>
</evidence>
<dbReference type="SMART" id="SM00194">
    <property type="entry name" value="PTPc"/>
    <property type="match status" value="1"/>
</dbReference>
<dbReference type="PIRSF" id="PIRSF000934">
    <property type="entry name" value="Tyr-Ptase_nr14"/>
    <property type="match status" value="1"/>
</dbReference>
<dbReference type="PRINTS" id="PR00700">
    <property type="entry name" value="PRTYPHPHTASE"/>
</dbReference>
<comment type="caution">
    <text evidence="14">The sequence shown here is derived from an EMBL/GenBank/DDBJ whole genome shotgun (WGS) entry which is preliminary data.</text>
</comment>
<dbReference type="SMART" id="SM01196">
    <property type="entry name" value="FERM_C"/>
    <property type="match status" value="1"/>
</dbReference>
<dbReference type="InterPro" id="IPR035963">
    <property type="entry name" value="FERM_2"/>
</dbReference>
<dbReference type="InterPro" id="IPR011993">
    <property type="entry name" value="PH-like_dom_sf"/>
</dbReference>
<dbReference type="FunFam" id="2.30.29.30:FF:000149">
    <property type="entry name" value="Tyrosine-protein phosphatase non-receptor type"/>
    <property type="match status" value="1"/>
</dbReference>
<dbReference type="SUPFAM" id="SSF54236">
    <property type="entry name" value="Ubiquitin-like"/>
    <property type="match status" value="1"/>
</dbReference>
<organism evidence="14 15">
    <name type="scientific">Crotalus adamanteus</name>
    <name type="common">Eastern diamondback rattlesnake</name>
    <dbReference type="NCBI Taxonomy" id="8729"/>
    <lineage>
        <taxon>Eukaryota</taxon>
        <taxon>Metazoa</taxon>
        <taxon>Chordata</taxon>
        <taxon>Craniata</taxon>
        <taxon>Vertebrata</taxon>
        <taxon>Euteleostomi</taxon>
        <taxon>Lepidosauria</taxon>
        <taxon>Squamata</taxon>
        <taxon>Bifurcata</taxon>
        <taxon>Unidentata</taxon>
        <taxon>Episquamata</taxon>
        <taxon>Toxicofera</taxon>
        <taxon>Serpentes</taxon>
        <taxon>Colubroidea</taxon>
        <taxon>Viperidae</taxon>
        <taxon>Crotalinae</taxon>
        <taxon>Crotalus</taxon>
    </lineage>
</organism>
<dbReference type="InterPro" id="IPR016130">
    <property type="entry name" value="Tyr_Pase_AS"/>
</dbReference>
<evidence type="ECO:0000256" key="9">
    <source>
        <dbReference type="PIRSR" id="PIRSR000934-1"/>
    </source>
</evidence>
<proteinExistence type="inferred from homology"/>
<dbReference type="InterPro" id="IPR041782">
    <property type="entry name" value="PTPN14/21_FERM_C"/>
</dbReference>
<sequence>MPFGLKLRRTRRYNVRSKNCFMTRIRLLDNSVIECTLSVESTGQECLEAVAQRLELPETHYFGLWFHNKSQQVRWVELEKPLKKQLDKFASESLLFFGVMFYVPNVALLQHEVTRYQYYLQVKKDVIDGRLRSSFEQGIRLAALGVQATLAAQVGFGDYPHFESHDLRQYVLFPMDLIQNEAILEELIQKVVQEHKNHSSLSAAEAELLYIREVERLDGFGQESFPVKDNQGNDLHLGIFCMGIFLKNPMGRSTVNYRWNDIGNITHNKSSIVIELVNKEETVLFHTDDLENAKYISRLFAAKHKFYKQNKICTEQSNSPPPIRRRPTWSRSSLPRQHPFIMPPVHVQCGEHYTETHNSQDSIFHGNEDMFYYRSQTSLDRCAMDFSYLNGSVPNGSVCSAQISTPELANMQLPNNQRCGPAHILKNYLFRPPPPYPRPRPATSTPDLASHRHKYVTGSSPDLVPRKVQLSVKTFQEDSAPVVHQSLQEVSEPLMAAKHHAAINKRHSLEVISNMVRGMEAMALKSLNAPLPRRNTLRNEMQPEEVVQRGHEVQQVLHYHHKKTFSDATMLIHSSESEDEEEASESVPSMAALHENVEYSAQLQAALARIPNKPPPEYPGPRKSVSNGALRNDQMNNVPLAVSRAKVMRPGPARTISTSRTDQSMMNGSSLGPSISEPDLTSVKERVKKEPVKERPVSEMFSIEDSIIEREMRYLEKQKMAGLEAQKRPLMLAALNGLSVARVPVPEDSQDEGAKVPMDERCKTLRRKLEEGMVFTEYEQIPKKKADGIFTTAILPENIERNRVREVIPYEENRVELVPTKENNTGYINASHIKVTVGGEEWHYIATQGPLPQTCHDFWQMVWEEGVNVIAMVTAEEERGRTKSHRYWPKLGSKHSSATYGKFKVTTKFRTVSGCYATTGLKVKHLLLGQEKTVWHLQYTNWPDHACPGEQDFLSYLEEIQSVRRHTNSILDSSNNSNPPIVVHCSAGVGRTGVVILTELMIGCLEHNEKVDVPVMLQHLREQRMFMIQTIAQYKFVYQVLILFLQNSRLI</sequence>
<comment type="subcellular location">
    <subcellularLocation>
        <location evidence="1 8">Cytoplasm</location>
        <location evidence="1 8">Cytoskeleton</location>
    </subcellularLocation>
</comment>
<keyword evidence="3 8" id="KW-0963">Cytoplasm</keyword>
<dbReference type="InterPro" id="IPR014352">
    <property type="entry name" value="FERM/acyl-CoA-bd_prot_sf"/>
</dbReference>
<evidence type="ECO:0000259" key="12">
    <source>
        <dbReference type="PROSITE" id="PS50056"/>
    </source>
</evidence>
<keyword evidence="6 8" id="KW-0904">Protein phosphatase</keyword>
<dbReference type="InterPro" id="IPR000299">
    <property type="entry name" value="FERM_domain"/>
</dbReference>
<dbReference type="InterPro" id="IPR029071">
    <property type="entry name" value="Ubiquitin-like_domsf"/>
</dbReference>
<protein>
    <recommendedName>
        <fullName evidence="8">Tyrosine-protein phosphatase non-receptor type</fullName>
        <ecNumber evidence="8">3.1.3.48</ecNumber>
    </recommendedName>
</protein>
<feature type="domain" description="FERM" evidence="13">
    <location>
        <begin position="21"/>
        <end position="311"/>
    </location>
</feature>
<reference evidence="14 15" key="1">
    <citation type="journal article" date="2024" name="Proc. Natl. Acad. Sci. U.S.A.">
        <title>The genetic regulatory architecture and epigenomic basis for age-related changes in rattlesnake venom.</title>
        <authorList>
            <person name="Hogan M.P."/>
            <person name="Holding M.L."/>
            <person name="Nystrom G.S."/>
            <person name="Colston T.J."/>
            <person name="Bartlett D.A."/>
            <person name="Mason A.J."/>
            <person name="Ellsworth S.A."/>
            <person name="Rautsaw R.M."/>
            <person name="Lawrence K.C."/>
            <person name="Strickland J.L."/>
            <person name="He B."/>
            <person name="Fraser P."/>
            <person name="Margres M.J."/>
            <person name="Gilbert D.M."/>
            <person name="Gibbs H.L."/>
            <person name="Parkinson C.L."/>
            <person name="Rokyta D.R."/>
        </authorList>
    </citation>
    <scope>NUCLEOTIDE SEQUENCE [LARGE SCALE GENOMIC DNA]</scope>
    <source>
        <strain evidence="14">DRR0105</strain>
    </source>
</reference>
<dbReference type="CDD" id="cd14473">
    <property type="entry name" value="FERM_B-lobe"/>
    <property type="match status" value="1"/>
</dbReference>
<dbReference type="SUPFAM" id="SSF50729">
    <property type="entry name" value="PH domain-like"/>
    <property type="match status" value="1"/>
</dbReference>
<evidence type="ECO:0000259" key="13">
    <source>
        <dbReference type="PROSITE" id="PS50057"/>
    </source>
</evidence>
<name>A0AAW1CCA5_CROAD</name>
<dbReference type="PRINTS" id="PR00935">
    <property type="entry name" value="BAND41"/>
</dbReference>
<dbReference type="InterPro" id="IPR018980">
    <property type="entry name" value="FERM_PH-like_C"/>
</dbReference>
<feature type="domain" description="Tyrosine-protein phosphatase" evidence="11">
    <location>
        <begin position="774"/>
        <end position="1044"/>
    </location>
</feature>
<dbReference type="InterPro" id="IPR000242">
    <property type="entry name" value="PTP_cat"/>
</dbReference>
<dbReference type="InterPro" id="IPR019748">
    <property type="entry name" value="FERM_central"/>
</dbReference>
<dbReference type="AlphaFoldDB" id="A0AAW1CCA5"/>
<dbReference type="CDD" id="cd17099">
    <property type="entry name" value="FERM_F1_PTPN14_like"/>
    <property type="match status" value="1"/>
</dbReference>
<keyword evidence="15" id="KW-1185">Reference proteome</keyword>
<dbReference type="PROSITE" id="PS00660">
    <property type="entry name" value="FERM_1"/>
    <property type="match status" value="1"/>
</dbReference>
<evidence type="ECO:0000256" key="8">
    <source>
        <dbReference type="PIRNR" id="PIRNR000934"/>
    </source>
</evidence>
<dbReference type="FunFam" id="3.90.190.10:FF:000030">
    <property type="entry name" value="Tyrosine-protein phosphatase non-receptor type"/>
    <property type="match status" value="1"/>
</dbReference>
<dbReference type="GO" id="GO:0005856">
    <property type="term" value="C:cytoskeleton"/>
    <property type="evidence" value="ECO:0007669"/>
    <property type="project" value="UniProtKB-SubCell"/>
</dbReference>
<dbReference type="PROSITE" id="PS00661">
    <property type="entry name" value="FERM_2"/>
    <property type="match status" value="1"/>
</dbReference>
<dbReference type="FunFam" id="1.20.80.10:FF:000014">
    <property type="entry name" value="Tyrosine-protein phosphatase non-receptor type"/>
    <property type="match status" value="1"/>
</dbReference>
<dbReference type="PROSITE" id="PS50057">
    <property type="entry name" value="FERM_3"/>
    <property type="match status" value="1"/>
</dbReference>
<dbReference type="InterPro" id="IPR014392">
    <property type="entry name" value="PTP_non-rcpt_14/21"/>
</dbReference>
<feature type="domain" description="Tyrosine specific protein phosphatases" evidence="12">
    <location>
        <begin position="954"/>
        <end position="1035"/>
    </location>
</feature>
<evidence type="ECO:0000256" key="5">
    <source>
        <dbReference type="ARBA" id="ARBA00022801"/>
    </source>
</evidence>
<dbReference type="Gene3D" id="2.30.29.30">
    <property type="entry name" value="Pleckstrin-homology domain (PH domain)/Phosphotyrosine-binding domain (PTB)"/>
    <property type="match status" value="1"/>
</dbReference>
<comment type="similarity">
    <text evidence="2 8">Belongs to the protein-tyrosine phosphatase family. Non-receptor class subfamily.</text>
</comment>
<keyword evidence="7 8" id="KW-0206">Cytoskeleton</keyword>
<dbReference type="InterPro" id="IPR003595">
    <property type="entry name" value="Tyr_Pase_cat"/>
</dbReference>
<dbReference type="CDD" id="cd13188">
    <property type="entry name" value="FERM_C_PTPN14_PTPN21"/>
    <property type="match status" value="1"/>
</dbReference>
<dbReference type="Pfam" id="PF00373">
    <property type="entry name" value="FERM_M"/>
    <property type="match status" value="1"/>
</dbReference>
<dbReference type="InterPro" id="IPR019749">
    <property type="entry name" value="Band_41_domain"/>
</dbReference>
<evidence type="ECO:0000256" key="6">
    <source>
        <dbReference type="ARBA" id="ARBA00022912"/>
    </source>
</evidence>
<dbReference type="InterPro" id="IPR019747">
    <property type="entry name" value="FERM_CS"/>
</dbReference>
<dbReference type="InterPro" id="IPR029021">
    <property type="entry name" value="Prot-tyrosine_phosphatase-like"/>
</dbReference>
<dbReference type="Pfam" id="PF00102">
    <property type="entry name" value="Y_phosphatase"/>
    <property type="match status" value="1"/>
</dbReference>
<dbReference type="SUPFAM" id="SSF47031">
    <property type="entry name" value="Second domain of FERM"/>
    <property type="match status" value="1"/>
</dbReference>
<evidence type="ECO:0000256" key="7">
    <source>
        <dbReference type="ARBA" id="ARBA00023212"/>
    </source>
</evidence>
<dbReference type="FunFam" id="3.10.20.90:FF:000039">
    <property type="entry name" value="Tyrosine-protein phosphatase non-receptor type"/>
    <property type="match status" value="1"/>
</dbReference>
<dbReference type="EMBL" id="JAOTOJ010000001">
    <property type="protein sequence ID" value="KAK9412025.1"/>
    <property type="molecule type" value="Genomic_DNA"/>
</dbReference>
<dbReference type="SMART" id="SM00295">
    <property type="entry name" value="B41"/>
    <property type="match status" value="1"/>
</dbReference>
<dbReference type="Gene3D" id="1.20.80.10">
    <property type="match status" value="1"/>
</dbReference>
<feature type="compositionally biased region" description="Polar residues" evidence="10">
    <location>
        <begin position="655"/>
        <end position="673"/>
    </location>
</feature>
<dbReference type="SUPFAM" id="SSF52799">
    <property type="entry name" value="(Phosphotyrosine protein) phosphatases II"/>
    <property type="match status" value="1"/>
</dbReference>
<evidence type="ECO:0000256" key="4">
    <source>
        <dbReference type="ARBA" id="ARBA00022553"/>
    </source>
</evidence>
<dbReference type="Proteomes" id="UP001474421">
    <property type="component" value="Unassembled WGS sequence"/>
</dbReference>
<accession>A0AAW1CCA5</accession>
<dbReference type="PROSITE" id="PS50056">
    <property type="entry name" value="TYR_PHOSPHATASE_2"/>
    <property type="match status" value="1"/>
</dbReference>
<evidence type="ECO:0000313" key="14">
    <source>
        <dbReference type="EMBL" id="KAK9412025.1"/>
    </source>
</evidence>
<dbReference type="PROSITE" id="PS00383">
    <property type="entry name" value="TYR_PHOSPHATASE_1"/>
    <property type="match status" value="1"/>
</dbReference>
<feature type="region of interest" description="Disordered" evidence="10">
    <location>
        <begin position="314"/>
        <end position="334"/>
    </location>
</feature>
<dbReference type="SMART" id="SM00404">
    <property type="entry name" value="PTPc_motif"/>
    <property type="match status" value="1"/>
</dbReference>
<dbReference type="PANTHER" id="PTHR45706:SF6">
    <property type="entry name" value="TYROSINE-PROTEIN PHOSPHATASE NON-RECEPTOR TYPE 14"/>
    <property type="match status" value="1"/>
</dbReference>
<dbReference type="EC" id="3.1.3.48" evidence="8"/>
<dbReference type="GO" id="GO:0001946">
    <property type="term" value="P:lymphangiogenesis"/>
    <property type="evidence" value="ECO:0007669"/>
    <property type="project" value="TreeGrafter"/>
</dbReference>
<comment type="catalytic activity">
    <reaction evidence="8">
        <text>O-phospho-L-tyrosyl-[protein] + H2O = L-tyrosyl-[protein] + phosphate</text>
        <dbReference type="Rhea" id="RHEA:10684"/>
        <dbReference type="Rhea" id="RHEA-COMP:10136"/>
        <dbReference type="Rhea" id="RHEA-COMP:20101"/>
        <dbReference type="ChEBI" id="CHEBI:15377"/>
        <dbReference type="ChEBI" id="CHEBI:43474"/>
        <dbReference type="ChEBI" id="CHEBI:46858"/>
        <dbReference type="ChEBI" id="CHEBI:61978"/>
        <dbReference type="EC" id="3.1.3.48"/>
    </reaction>
</comment>
<feature type="region of interest" description="Disordered" evidence="10">
    <location>
        <begin position="652"/>
        <end position="678"/>
    </location>
</feature>
<evidence type="ECO:0000256" key="10">
    <source>
        <dbReference type="SAM" id="MobiDB-lite"/>
    </source>
</evidence>
<evidence type="ECO:0000259" key="11">
    <source>
        <dbReference type="PROSITE" id="PS50055"/>
    </source>
</evidence>
<dbReference type="InterPro" id="IPR018979">
    <property type="entry name" value="FERM_N"/>
</dbReference>
<dbReference type="Gene3D" id="3.90.190.10">
    <property type="entry name" value="Protein tyrosine phosphatase superfamily"/>
    <property type="match status" value="1"/>
</dbReference>
<feature type="active site" description="Phosphocysteine intermediate" evidence="9">
    <location>
        <position position="985"/>
    </location>
</feature>
<dbReference type="GO" id="GO:0004725">
    <property type="term" value="F:protein tyrosine phosphatase activity"/>
    <property type="evidence" value="ECO:0007669"/>
    <property type="project" value="UniProtKB-UniRule"/>
</dbReference>
<keyword evidence="4" id="KW-0597">Phosphoprotein</keyword>
<evidence type="ECO:0000256" key="2">
    <source>
        <dbReference type="ARBA" id="ARBA00009649"/>
    </source>
</evidence>
<evidence type="ECO:0000256" key="3">
    <source>
        <dbReference type="ARBA" id="ARBA00022490"/>
    </source>
</evidence>
<dbReference type="PANTHER" id="PTHR45706">
    <property type="entry name" value="TYROSINE-PROTEIN PHOSPHATASE"/>
    <property type="match status" value="1"/>
</dbReference>
<dbReference type="PROSITE" id="PS50055">
    <property type="entry name" value="TYR_PHOSPHATASE_PTP"/>
    <property type="match status" value="1"/>
</dbReference>
<dbReference type="GO" id="GO:0005737">
    <property type="term" value="C:cytoplasm"/>
    <property type="evidence" value="ECO:0007669"/>
    <property type="project" value="UniProtKB-UniRule"/>
</dbReference>
<dbReference type="Gene3D" id="3.10.20.90">
    <property type="entry name" value="Phosphatidylinositol 3-kinase Catalytic Subunit, Chain A, domain 1"/>
    <property type="match status" value="1"/>
</dbReference>
<dbReference type="Pfam" id="PF09380">
    <property type="entry name" value="FERM_C"/>
    <property type="match status" value="1"/>
</dbReference>
<dbReference type="Pfam" id="PF09379">
    <property type="entry name" value="FERM_N"/>
    <property type="match status" value="1"/>
</dbReference>
<gene>
    <name evidence="14" type="ORF">NXF25_003200</name>
</gene>
<dbReference type="InterPro" id="IPR000387">
    <property type="entry name" value="Tyr_Pase_dom"/>
</dbReference>